<comment type="caution">
    <text evidence="4">The sequence shown here is derived from an EMBL/GenBank/DDBJ whole genome shotgun (WGS) entry which is preliminary data.</text>
</comment>
<dbReference type="RefSeq" id="WP_345395866.1">
    <property type="nucleotide sequence ID" value="NZ_BAABLA010000024.1"/>
</dbReference>
<feature type="domain" description="Mammalian cell entry C-terminal" evidence="3">
    <location>
        <begin position="119"/>
        <end position="289"/>
    </location>
</feature>
<evidence type="ECO:0000259" key="2">
    <source>
        <dbReference type="Pfam" id="PF02470"/>
    </source>
</evidence>
<proteinExistence type="predicted"/>
<dbReference type="PANTHER" id="PTHR33371">
    <property type="entry name" value="INTERMEMBRANE PHOSPHOLIPID TRANSPORT SYSTEM BINDING PROTEIN MLAD-RELATED"/>
    <property type="match status" value="1"/>
</dbReference>
<dbReference type="InterPro" id="IPR005693">
    <property type="entry name" value="Mce"/>
</dbReference>
<feature type="compositionally biased region" description="Low complexity" evidence="1">
    <location>
        <begin position="354"/>
        <end position="382"/>
    </location>
</feature>
<dbReference type="EMBL" id="JBHSXX010000001">
    <property type="protein sequence ID" value="MFC6866607.1"/>
    <property type="molecule type" value="Genomic_DNA"/>
</dbReference>
<dbReference type="Proteomes" id="UP001596337">
    <property type="component" value="Unassembled WGS sequence"/>
</dbReference>
<evidence type="ECO:0000313" key="5">
    <source>
        <dbReference type="Proteomes" id="UP001596337"/>
    </source>
</evidence>
<name>A0ABW2BUA7_9PSEU</name>
<dbReference type="PANTHER" id="PTHR33371:SF15">
    <property type="entry name" value="LIPOPROTEIN LPRN"/>
    <property type="match status" value="1"/>
</dbReference>
<evidence type="ECO:0000259" key="3">
    <source>
        <dbReference type="Pfam" id="PF11887"/>
    </source>
</evidence>
<feature type="region of interest" description="Disordered" evidence="1">
    <location>
        <begin position="329"/>
        <end position="382"/>
    </location>
</feature>
<accession>A0ABW2BUA7</accession>
<feature type="domain" description="Mce/MlaD" evidence="2">
    <location>
        <begin position="35"/>
        <end position="112"/>
    </location>
</feature>
<gene>
    <name evidence="4" type="ORF">ACFQGD_05560</name>
</gene>
<dbReference type="InterPro" id="IPR003399">
    <property type="entry name" value="Mce/MlaD"/>
</dbReference>
<evidence type="ECO:0000313" key="4">
    <source>
        <dbReference type="EMBL" id="MFC6866607.1"/>
    </source>
</evidence>
<dbReference type="InterPro" id="IPR024516">
    <property type="entry name" value="Mce_C"/>
</dbReference>
<reference evidence="5" key="1">
    <citation type="journal article" date="2019" name="Int. J. Syst. Evol. Microbiol.">
        <title>The Global Catalogue of Microorganisms (GCM) 10K type strain sequencing project: providing services to taxonomists for standard genome sequencing and annotation.</title>
        <authorList>
            <consortium name="The Broad Institute Genomics Platform"/>
            <consortium name="The Broad Institute Genome Sequencing Center for Infectious Disease"/>
            <person name="Wu L."/>
            <person name="Ma J."/>
        </authorList>
    </citation>
    <scope>NUCLEOTIDE SEQUENCE [LARGE SCALE GENOMIC DNA]</scope>
    <source>
        <strain evidence="5">KCTC 32255</strain>
    </source>
</reference>
<dbReference type="NCBIfam" id="TIGR00996">
    <property type="entry name" value="Mtu_fam_mce"/>
    <property type="match status" value="1"/>
</dbReference>
<dbReference type="InterPro" id="IPR052336">
    <property type="entry name" value="MlaD_Phospholipid_Transporter"/>
</dbReference>
<organism evidence="4 5">
    <name type="scientific">Haloechinothrix salitolerans</name>
    <dbReference type="NCBI Taxonomy" id="926830"/>
    <lineage>
        <taxon>Bacteria</taxon>
        <taxon>Bacillati</taxon>
        <taxon>Actinomycetota</taxon>
        <taxon>Actinomycetes</taxon>
        <taxon>Pseudonocardiales</taxon>
        <taxon>Pseudonocardiaceae</taxon>
        <taxon>Haloechinothrix</taxon>
    </lineage>
</organism>
<dbReference type="Pfam" id="PF11887">
    <property type="entry name" value="Mce4_CUP1"/>
    <property type="match status" value="1"/>
</dbReference>
<sequence>MTVLVGLVLTACGPGGFSGLYNAPLPGGADVGDHPYRVTVEFSDVLDLVPQATVKVNDVQVGRVERVRLAEDTRSALVDIVVNGDVELPANAIAELRQTSLLGEKFVDLRPPADAEATGRLADGDVIPLARTSRHAELEEVFGALSLLLNGGGVEQLHTIASELNNAMRGNEAEIKALLSRVNHLVTELDGQKAQITKAIDGLAELSRTLVREKRHLTEGLDHLAPGMRVIANQRDQIVDMLTALRRLSDVTVDTVNKSREQLVANLRALEPTLRKLAESGDNLTEALKILPTYPLPWNAGNTMKGDYANVDVEFDLNLDQLIGNLSRSGQSPIPKLPSGDDGPPLPLPETPELPKLPSLPGLPGAADSESGSLLGSLLGGL</sequence>
<protein>
    <submittedName>
        <fullName evidence="4">MCE family protein</fullName>
    </submittedName>
</protein>
<dbReference type="Pfam" id="PF02470">
    <property type="entry name" value="MlaD"/>
    <property type="match status" value="1"/>
</dbReference>
<evidence type="ECO:0000256" key="1">
    <source>
        <dbReference type="SAM" id="MobiDB-lite"/>
    </source>
</evidence>
<keyword evidence="5" id="KW-1185">Reference proteome</keyword>